<evidence type="ECO:0000313" key="8">
    <source>
        <dbReference type="EMBL" id="MDP9729881.1"/>
    </source>
</evidence>
<evidence type="ECO:0000256" key="3">
    <source>
        <dbReference type="ARBA" id="ARBA00022679"/>
    </source>
</evidence>
<dbReference type="Pfam" id="PF00145">
    <property type="entry name" value="DNA_methylase"/>
    <property type="match status" value="1"/>
</dbReference>
<reference evidence="8 9" key="1">
    <citation type="submission" date="2023-07" db="EMBL/GenBank/DDBJ databases">
        <title>Genomic Encyclopedia of Type Strains, Phase IV (KMG-IV): sequencing the most valuable type-strain genomes for metagenomic binning, comparative biology and taxonomic classification.</title>
        <authorList>
            <person name="Goeker M."/>
        </authorList>
    </citation>
    <scope>NUCLEOTIDE SEQUENCE [LARGE SCALE GENOMIC DNA]</scope>
    <source>
        <strain evidence="8 9">DSM 25924</strain>
    </source>
</reference>
<dbReference type="RefSeq" id="WP_306955701.1">
    <property type="nucleotide sequence ID" value="NZ_JAURUO010000026.1"/>
</dbReference>
<keyword evidence="2 6" id="KW-0489">Methyltransferase</keyword>
<dbReference type="PROSITE" id="PS51679">
    <property type="entry name" value="SAM_MT_C5"/>
    <property type="match status" value="1"/>
</dbReference>
<keyword evidence="3 6" id="KW-0808">Transferase</keyword>
<dbReference type="NCBIfam" id="TIGR00675">
    <property type="entry name" value="dcm"/>
    <property type="match status" value="1"/>
</dbReference>
<sequence>MVLLKIGKWVFLAVGSVCNFLRSELVIVGFTAIDLFAGCGGLSEGIRTAGFDVLAAVEINEFAVEAYRKNHTHTSLFRKDIRTLDPEDIKDVLDGRTLHLLAGCPPCQGFSSIRRLNRKAPVDDDRNDLILEYLRFVKALEPVTIMMENVPGIIDFHLFKQVHAELSEMGYQIDFDVVDVADYGVPQRRKRFVMVGSRLGPVKIARGNGIRRTVRDVIGNLDRSFLEKDPINDIYPRHTVRINEMIKRIPKDGGSRRDLPDEYILNCHRKDKVGFNDVYGRLKWDDVSSTITGGCLNPSKGRFLHPQEDRCITAREAALLQTFPIDYKFPTNIPKGALALMIGNALPPLFSEFQSRHIFSHLAQFGDFVSETKEQNKYALNG</sequence>
<evidence type="ECO:0000256" key="5">
    <source>
        <dbReference type="ARBA" id="ARBA00022747"/>
    </source>
</evidence>
<comment type="similarity">
    <text evidence="6 7">Belongs to the class I-like SAM-binding methyltransferase superfamily. C5-methyltransferase family.</text>
</comment>
<keyword evidence="5" id="KW-0680">Restriction system</keyword>
<comment type="caution">
    <text evidence="8">The sequence shown here is derived from an EMBL/GenBank/DDBJ whole genome shotgun (WGS) entry which is preliminary data.</text>
</comment>
<dbReference type="SUPFAM" id="SSF53335">
    <property type="entry name" value="S-adenosyl-L-methionine-dependent methyltransferases"/>
    <property type="match status" value="1"/>
</dbReference>
<accession>A0ABT9M013</accession>
<evidence type="ECO:0000256" key="7">
    <source>
        <dbReference type="RuleBase" id="RU000416"/>
    </source>
</evidence>
<dbReference type="EMBL" id="JAURUO010000026">
    <property type="protein sequence ID" value="MDP9729881.1"/>
    <property type="molecule type" value="Genomic_DNA"/>
</dbReference>
<name>A0ABT9M013_9BACL</name>
<evidence type="ECO:0000256" key="1">
    <source>
        <dbReference type="ARBA" id="ARBA00011975"/>
    </source>
</evidence>
<dbReference type="PANTHER" id="PTHR10629">
    <property type="entry name" value="CYTOSINE-SPECIFIC METHYLTRANSFERASE"/>
    <property type="match status" value="1"/>
</dbReference>
<feature type="active site" evidence="6">
    <location>
        <position position="107"/>
    </location>
</feature>
<dbReference type="InterPro" id="IPR001525">
    <property type="entry name" value="C5_MeTfrase"/>
</dbReference>
<evidence type="ECO:0000256" key="4">
    <source>
        <dbReference type="ARBA" id="ARBA00022691"/>
    </source>
</evidence>
<dbReference type="GO" id="GO:0032259">
    <property type="term" value="P:methylation"/>
    <property type="evidence" value="ECO:0007669"/>
    <property type="project" value="UniProtKB-KW"/>
</dbReference>
<dbReference type="Proteomes" id="UP001229209">
    <property type="component" value="Unassembled WGS sequence"/>
</dbReference>
<dbReference type="GO" id="GO:0003886">
    <property type="term" value="F:DNA (cytosine-5-)-methyltransferase activity"/>
    <property type="evidence" value="ECO:0007669"/>
    <property type="project" value="UniProtKB-EC"/>
</dbReference>
<keyword evidence="9" id="KW-1185">Reference proteome</keyword>
<dbReference type="InterPro" id="IPR029063">
    <property type="entry name" value="SAM-dependent_MTases_sf"/>
</dbReference>
<proteinExistence type="inferred from homology"/>
<evidence type="ECO:0000256" key="2">
    <source>
        <dbReference type="ARBA" id="ARBA00022603"/>
    </source>
</evidence>
<keyword evidence="4 6" id="KW-0949">S-adenosyl-L-methionine</keyword>
<dbReference type="EC" id="2.1.1.37" evidence="1"/>
<dbReference type="PANTHER" id="PTHR10629:SF52">
    <property type="entry name" value="DNA (CYTOSINE-5)-METHYLTRANSFERASE 1"/>
    <property type="match status" value="1"/>
</dbReference>
<gene>
    <name evidence="8" type="ORF">J2S04_002858</name>
</gene>
<evidence type="ECO:0000256" key="6">
    <source>
        <dbReference type="PROSITE-ProRule" id="PRU01016"/>
    </source>
</evidence>
<organism evidence="8 9">
    <name type="scientific">Alicyclobacillus tolerans</name>
    <dbReference type="NCBI Taxonomy" id="90970"/>
    <lineage>
        <taxon>Bacteria</taxon>
        <taxon>Bacillati</taxon>
        <taxon>Bacillota</taxon>
        <taxon>Bacilli</taxon>
        <taxon>Bacillales</taxon>
        <taxon>Alicyclobacillaceae</taxon>
        <taxon>Alicyclobacillus</taxon>
    </lineage>
</organism>
<dbReference type="Gene3D" id="3.90.120.10">
    <property type="entry name" value="DNA Methylase, subunit A, domain 2"/>
    <property type="match status" value="1"/>
</dbReference>
<dbReference type="InterPro" id="IPR050390">
    <property type="entry name" value="C5-Methyltransferase"/>
</dbReference>
<dbReference type="PRINTS" id="PR00105">
    <property type="entry name" value="C5METTRFRASE"/>
</dbReference>
<dbReference type="Gene3D" id="3.40.50.150">
    <property type="entry name" value="Vaccinia Virus protein VP39"/>
    <property type="match status" value="1"/>
</dbReference>
<protein>
    <recommendedName>
        <fullName evidence="1">DNA (cytosine-5-)-methyltransferase</fullName>
        <ecNumber evidence="1">2.1.1.37</ecNumber>
    </recommendedName>
</protein>
<evidence type="ECO:0000313" key="9">
    <source>
        <dbReference type="Proteomes" id="UP001229209"/>
    </source>
</evidence>